<keyword evidence="5" id="KW-0256">Endoplasmic reticulum</keyword>
<keyword evidence="5" id="KW-0808">Transferase</keyword>
<dbReference type="GO" id="GO:0005789">
    <property type="term" value="C:endoplasmic reticulum membrane"/>
    <property type="evidence" value="ECO:0007669"/>
    <property type="project" value="UniProtKB-SubCell"/>
</dbReference>
<dbReference type="EC" id="2.1.1.100" evidence="5"/>
<reference evidence="6" key="2">
    <citation type="journal article" date="2022" name="Microbiol. Resour. Announc.">
        <title>Whole-Genome Sequence of Entomortierella parvispora E1425, a Mucoromycotan Fungus Associated with Burkholderiaceae-Related Endosymbiotic Bacteria.</title>
        <authorList>
            <person name="Herlambang A."/>
            <person name="Guo Y."/>
            <person name="Takashima Y."/>
            <person name="Narisawa K."/>
            <person name="Ohta H."/>
            <person name="Nishizawa T."/>
        </authorList>
    </citation>
    <scope>NUCLEOTIDE SEQUENCE</scope>
    <source>
        <strain evidence="6">E1425</strain>
    </source>
</reference>
<dbReference type="GO" id="GO:0032259">
    <property type="term" value="P:methylation"/>
    <property type="evidence" value="ECO:0007669"/>
    <property type="project" value="UniProtKB-KW"/>
</dbReference>
<keyword evidence="2 5" id="KW-0812">Transmembrane</keyword>
<evidence type="ECO:0000256" key="1">
    <source>
        <dbReference type="ARBA" id="ARBA00004141"/>
    </source>
</evidence>
<feature type="transmembrane region" description="Helical" evidence="5">
    <location>
        <begin position="90"/>
        <end position="111"/>
    </location>
</feature>
<protein>
    <recommendedName>
        <fullName evidence="5">Protein-S-isoprenylcysteine O-methyltransferase</fullName>
        <ecNumber evidence="5">2.1.1.100</ecNumber>
    </recommendedName>
</protein>
<keyword evidence="3 5" id="KW-1133">Transmembrane helix</keyword>
<dbReference type="OrthoDB" id="422086at2759"/>
<organism evidence="6 7">
    <name type="scientific">Entomortierella parvispora</name>
    <dbReference type="NCBI Taxonomy" id="205924"/>
    <lineage>
        <taxon>Eukaryota</taxon>
        <taxon>Fungi</taxon>
        <taxon>Fungi incertae sedis</taxon>
        <taxon>Mucoromycota</taxon>
        <taxon>Mortierellomycotina</taxon>
        <taxon>Mortierellomycetes</taxon>
        <taxon>Mortierellales</taxon>
        <taxon>Mortierellaceae</taxon>
        <taxon>Entomortierella</taxon>
    </lineage>
</organism>
<name>A0A9P3H5A3_9FUNG</name>
<evidence type="ECO:0000256" key="3">
    <source>
        <dbReference type="ARBA" id="ARBA00022989"/>
    </source>
</evidence>
<dbReference type="PANTHER" id="PTHR12714:SF24">
    <property type="entry name" value="SLR1182 PROTEIN"/>
    <property type="match status" value="1"/>
</dbReference>
<keyword evidence="5" id="KW-0489">Methyltransferase</keyword>
<comment type="similarity">
    <text evidence="5">Belongs to the class VI-like SAM-binding methyltransferase superfamily. Isoprenylcysteine carboxyl methyltransferase family.</text>
</comment>
<accession>A0A9P3H5A3</accession>
<sequence length="267" mass="30379">MIFKILCLCAGSVGYVASNFQPRTSTTKSKQVDKAKDEGLLIRIVIHVLSIMATVHALGTVVYILLMIYTNGHSGKNPSLSITGNKDVDVALWQLIELETWQVVMTIVSVLSSLFRLWSFVTLDRFFTYALFIHKDHKLVSTGPYKYLRHPSYLGLVTTISVSYLLMLHQGLWPVFTSWFAASFQNYIVPCAPSAFPLLLSILRRIPFWAQIAGPNGGAWVTLPIAVIWSYLINGRMTREEVMMREHFGQEWDLYASKRWKVIPLVY</sequence>
<dbReference type="AlphaFoldDB" id="A0A9P3H5A3"/>
<dbReference type="InterPro" id="IPR007269">
    <property type="entry name" value="ICMT_MeTrfase"/>
</dbReference>
<dbReference type="Proteomes" id="UP000827284">
    <property type="component" value="Unassembled WGS sequence"/>
</dbReference>
<evidence type="ECO:0000256" key="4">
    <source>
        <dbReference type="ARBA" id="ARBA00023136"/>
    </source>
</evidence>
<reference evidence="6" key="1">
    <citation type="submission" date="2021-11" db="EMBL/GenBank/DDBJ databases">
        <authorList>
            <person name="Herlambang A."/>
            <person name="Guo Y."/>
            <person name="Takashima Y."/>
            <person name="Nishizawa T."/>
        </authorList>
    </citation>
    <scope>NUCLEOTIDE SEQUENCE</scope>
    <source>
        <strain evidence="6">E1425</strain>
    </source>
</reference>
<comment type="caution">
    <text evidence="6">The sequence shown here is derived from an EMBL/GenBank/DDBJ whole genome shotgun (WGS) entry which is preliminary data.</text>
</comment>
<dbReference type="PANTHER" id="PTHR12714">
    <property type="entry name" value="PROTEIN-S ISOPRENYLCYSTEINE O-METHYLTRANSFERASE"/>
    <property type="match status" value="1"/>
</dbReference>
<evidence type="ECO:0000256" key="5">
    <source>
        <dbReference type="RuleBase" id="RU362022"/>
    </source>
</evidence>
<keyword evidence="7" id="KW-1185">Reference proteome</keyword>
<gene>
    <name evidence="6" type="ORF">EMPS_02657</name>
</gene>
<feature type="transmembrane region" description="Helical" evidence="5">
    <location>
        <begin position="42"/>
        <end position="69"/>
    </location>
</feature>
<evidence type="ECO:0000256" key="2">
    <source>
        <dbReference type="ARBA" id="ARBA00022692"/>
    </source>
</evidence>
<dbReference type="Gene3D" id="1.20.120.1630">
    <property type="match status" value="1"/>
</dbReference>
<feature type="transmembrane region" description="Helical" evidence="5">
    <location>
        <begin position="153"/>
        <end position="173"/>
    </location>
</feature>
<proteinExistence type="inferred from homology"/>
<comment type="subcellular location">
    <subcellularLocation>
        <location evidence="5">Endoplasmic reticulum membrane</location>
        <topology evidence="5">Multi-pass membrane protein</topology>
    </subcellularLocation>
    <subcellularLocation>
        <location evidence="1">Membrane</location>
        <topology evidence="1">Multi-pass membrane protein</topology>
    </subcellularLocation>
</comment>
<comment type="catalytic activity">
    <reaction evidence="5">
        <text>[protein]-C-terminal S-[(2E,6E)-farnesyl]-L-cysteine + S-adenosyl-L-methionine = [protein]-C-terminal S-[(2E,6E)-farnesyl]-L-cysteine methyl ester + S-adenosyl-L-homocysteine</text>
        <dbReference type="Rhea" id="RHEA:21672"/>
        <dbReference type="Rhea" id="RHEA-COMP:12125"/>
        <dbReference type="Rhea" id="RHEA-COMP:12126"/>
        <dbReference type="ChEBI" id="CHEBI:57856"/>
        <dbReference type="ChEBI" id="CHEBI:59789"/>
        <dbReference type="ChEBI" id="CHEBI:90510"/>
        <dbReference type="ChEBI" id="CHEBI:90511"/>
        <dbReference type="EC" id="2.1.1.100"/>
    </reaction>
</comment>
<evidence type="ECO:0000313" key="6">
    <source>
        <dbReference type="EMBL" id="GJJ70308.1"/>
    </source>
</evidence>
<feature type="transmembrane region" description="Helical" evidence="5">
    <location>
        <begin position="212"/>
        <end position="233"/>
    </location>
</feature>
<keyword evidence="5" id="KW-0949">S-adenosyl-L-methionine</keyword>
<evidence type="ECO:0000313" key="7">
    <source>
        <dbReference type="Proteomes" id="UP000827284"/>
    </source>
</evidence>
<dbReference type="Pfam" id="PF04140">
    <property type="entry name" value="ICMT"/>
    <property type="match status" value="1"/>
</dbReference>
<dbReference type="EMBL" id="BQFW01000004">
    <property type="protein sequence ID" value="GJJ70308.1"/>
    <property type="molecule type" value="Genomic_DNA"/>
</dbReference>
<dbReference type="GO" id="GO:0004671">
    <property type="term" value="F:protein C-terminal S-isoprenylcysteine carboxyl O-methyltransferase activity"/>
    <property type="evidence" value="ECO:0007669"/>
    <property type="project" value="UniProtKB-EC"/>
</dbReference>
<keyword evidence="4 5" id="KW-0472">Membrane</keyword>